<gene>
    <name evidence="6" type="ORF">PSFLO_01817</name>
</gene>
<dbReference type="HAMAP" id="MF_00171">
    <property type="entry name" value="TruA"/>
    <property type="match status" value="1"/>
</dbReference>
<accession>A0A5C3EXK7</accession>
<dbReference type="Pfam" id="PF01416">
    <property type="entry name" value="PseudoU_synth_1"/>
    <property type="match status" value="1"/>
</dbReference>
<evidence type="ECO:0000256" key="4">
    <source>
        <dbReference type="SAM" id="MobiDB-lite"/>
    </source>
</evidence>
<evidence type="ECO:0000313" key="7">
    <source>
        <dbReference type="Proteomes" id="UP000323386"/>
    </source>
</evidence>
<dbReference type="Proteomes" id="UP000323386">
    <property type="component" value="Unassembled WGS sequence"/>
</dbReference>
<evidence type="ECO:0000256" key="2">
    <source>
        <dbReference type="ARBA" id="ARBA00022694"/>
    </source>
</evidence>
<sequence>MDVHERYQSWSKQNLVQRIAELEAQALQHKGPSPAPSAGSAVPQAQDGGQEQDGHGAAAAAPSTSKKRVRPGKKDKVAREFDISNHPCRKIALRFSYEGSGYSGLAAQNGPQGAASPLPTVEAVLWEALATARLVDPKASMEAAGWTRCGRTDRGVSAAGQVVSFWIRSKKVDEWPLRRQQEREREEALARRAGQLPSDGATKVDSVATPSSEAADPAQSEPSPARGAVKLESEELPYVAMLNRILPPSIRVQAWSPVRPDFSARFDCTYRHYKYFFTAGPSSLLFPATERGADEARAKRLDIAAMRGAARRLLGEHDFRNLCKIDASKQITNYRRRIDGVDIDLVSRGWPSASTGRPSDADVGEHDEPLYVLNLRGTAFLYHQVRNIMAVLFLVGARLERPEVVDELMNVERGQIARDRIQMRAAALKGVRQTANSAEPSAGPSQGRGGDEAEDAASKWWLPFRATASAGENKEWGRPQWMDTALSWTDDSSANDDDDDDDALAVYDTKPNYEMASDRPLVLWECGFLPSDIGWRAGTFDGPLMERDDHEDDDESNNSNKLTAAAEGQGDGGDEESARIASSTVQGLHELWTQMSIKAELQRHFILASASPRTGRLACRTEFESGRWPVFDEGRSIGVERAQSDSVAPAATTATTATTRKQGYIPLGYGIERGALRYIPLDKRTREEGFEEKNRRWLDTTGKRRAEREQTKAADPATPVDDDE</sequence>
<reference evidence="6 7" key="1">
    <citation type="submission" date="2018-03" db="EMBL/GenBank/DDBJ databases">
        <authorList>
            <person name="Guldener U."/>
        </authorList>
    </citation>
    <scope>NUCLEOTIDE SEQUENCE [LARGE SCALE GENOMIC DNA]</scope>
    <source>
        <strain evidence="6 7">DAOM196992</strain>
    </source>
</reference>
<dbReference type="InterPro" id="IPR020097">
    <property type="entry name" value="PsdUridine_synth_TruA_a/b_dom"/>
</dbReference>
<dbReference type="SUPFAM" id="SSF55120">
    <property type="entry name" value="Pseudouridine synthase"/>
    <property type="match status" value="1"/>
</dbReference>
<dbReference type="Gene3D" id="3.30.70.580">
    <property type="entry name" value="Pseudouridine synthase I, catalytic domain, N-terminal subdomain"/>
    <property type="match status" value="1"/>
</dbReference>
<dbReference type="AlphaFoldDB" id="A0A5C3EXK7"/>
<dbReference type="InterPro" id="IPR020095">
    <property type="entry name" value="PsdUridine_synth_TruA_C"/>
</dbReference>
<dbReference type="GO" id="GO:1990481">
    <property type="term" value="P:mRNA pseudouridine synthesis"/>
    <property type="evidence" value="ECO:0007669"/>
    <property type="project" value="TreeGrafter"/>
</dbReference>
<proteinExistence type="inferred from homology"/>
<dbReference type="PANTHER" id="PTHR11142:SF5">
    <property type="entry name" value="TRNA PSEUDOURIDINE(38_39) SYNTHASE"/>
    <property type="match status" value="1"/>
</dbReference>
<comment type="similarity">
    <text evidence="1">Belongs to the tRNA pseudouridine synthase TruA family.</text>
</comment>
<protein>
    <submittedName>
        <fullName evidence="6">Related to DEG1 - pseudouridine synthase</fullName>
    </submittedName>
</protein>
<dbReference type="InterPro" id="IPR020103">
    <property type="entry name" value="PsdUridine_synth_cat_dom_sf"/>
</dbReference>
<dbReference type="GO" id="GO:0003723">
    <property type="term" value="F:RNA binding"/>
    <property type="evidence" value="ECO:0007669"/>
    <property type="project" value="InterPro"/>
</dbReference>
<feature type="compositionally biased region" description="Basic and acidic residues" evidence="4">
    <location>
        <begin position="688"/>
        <end position="712"/>
    </location>
</feature>
<dbReference type="PANTHER" id="PTHR11142">
    <property type="entry name" value="PSEUDOURIDYLATE SYNTHASE"/>
    <property type="match status" value="1"/>
</dbReference>
<name>A0A5C3EXK7_9BASI</name>
<evidence type="ECO:0000313" key="6">
    <source>
        <dbReference type="EMBL" id="SPO36346.1"/>
    </source>
</evidence>
<feature type="compositionally biased region" description="Low complexity" evidence="4">
    <location>
        <begin position="557"/>
        <end position="568"/>
    </location>
</feature>
<keyword evidence="3" id="KW-0413">Isomerase</keyword>
<dbReference type="GO" id="GO:0005634">
    <property type="term" value="C:nucleus"/>
    <property type="evidence" value="ECO:0007669"/>
    <property type="project" value="TreeGrafter"/>
</dbReference>
<organism evidence="6 7">
    <name type="scientific">Pseudozyma flocculosa</name>
    <dbReference type="NCBI Taxonomy" id="84751"/>
    <lineage>
        <taxon>Eukaryota</taxon>
        <taxon>Fungi</taxon>
        <taxon>Dikarya</taxon>
        <taxon>Basidiomycota</taxon>
        <taxon>Ustilaginomycotina</taxon>
        <taxon>Ustilaginomycetes</taxon>
        <taxon>Ustilaginales</taxon>
        <taxon>Ustilaginaceae</taxon>
        <taxon>Pseudozyma</taxon>
    </lineage>
</organism>
<dbReference type="InterPro" id="IPR001406">
    <property type="entry name" value="PsdUridine_synth_TruA"/>
</dbReference>
<feature type="region of interest" description="Disordered" evidence="4">
    <location>
        <begin position="23"/>
        <end position="78"/>
    </location>
</feature>
<dbReference type="EMBL" id="OOIP01000004">
    <property type="protein sequence ID" value="SPO36346.1"/>
    <property type="molecule type" value="Genomic_DNA"/>
</dbReference>
<dbReference type="Gene3D" id="3.30.70.660">
    <property type="entry name" value="Pseudouridine synthase I, catalytic domain, C-terminal subdomain"/>
    <property type="match status" value="1"/>
</dbReference>
<dbReference type="GO" id="GO:0009982">
    <property type="term" value="F:pseudouridine synthase activity"/>
    <property type="evidence" value="ECO:0007669"/>
    <property type="project" value="InterPro"/>
</dbReference>
<dbReference type="GO" id="GO:0031119">
    <property type="term" value="P:tRNA pseudouridine synthesis"/>
    <property type="evidence" value="ECO:0007669"/>
    <property type="project" value="TreeGrafter"/>
</dbReference>
<dbReference type="GO" id="GO:0005737">
    <property type="term" value="C:cytoplasm"/>
    <property type="evidence" value="ECO:0007669"/>
    <property type="project" value="TreeGrafter"/>
</dbReference>
<dbReference type="OrthoDB" id="25767at2759"/>
<evidence type="ECO:0000256" key="1">
    <source>
        <dbReference type="ARBA" id="ARBA00009375"/>
    </source>
</evidence>
<keyword evidence="7" id="KW-1185">Reference proteome</keyword>
<feature type="domain" description="Pseudouridine synthase I TruA alpha/beta" evidence="5">
    <location>
        <begin position="309"/>
        <end position="413"/>
    </location>
</feature>
<feature type="region of interest" description="Disordered" evidence="4">
    <location>
        <begin position="688"/>
        <end position="724"/>
    </location>
</feature>
<feature type="region of interest" description="Disordered" evidence="4">
    <location>
        <begin position="544"/>
        <end position="578"/>
    </location>
</feature>
<feature type="region of interest" description="Disordered" evidence="4">
    <location>
        <begin position="186"/>
        <end position="229"/>
    </location>
</feature>
<evidence type="ECO:0000259" key="5">
    <source>
        <dbReference type="Pfam" id="PF01416"/>
    </source>
</evidence>
<keyword evidence="2" id="KW-0819">tRNA processing</keyword>
<evidence type="ECO:0000256" key="3">
    <source>
        <dbReference type="ARBA" id="ARBA00023235"/>
    </source>
</evidence>
<dbReference type="InterPro" id="IPR020094">
    <property type="entry name" value="TruA/RsuA/RluB/E/F_N"/>
</dbReference>
<feature type="region of interest" description="Disordered" evidence="4">
    <location>
        <begin position="431"/>
        <end position="454"/>
    </location>
</feature>